<sequence>SPVQLLRRICLRAGTHCCLPKHPAPAPLKQLSLSWRFYITPGAHSAFPGKAFQGSQSLFWGTSGDVGDRGRDSQ</sequence>
<reference evidence="1" key="1">
    <citation type="submission" date="2025-08" db="UniProtKB">
        <authorList>
            <consortium name="Ensembl"/>
        </authorList>
    </citation>
    <scope>IDENTIFICATION</scope>
</reference>
<evidence type="ECO:0000313" key="1">
    <source>
        <dbReference type="Ensembl" id="ENSCCEP00000016353.1"/>
    </source>
</evidence>
<proteinExistence type="predicted"/>
<accession>A0A8C0V5A2</accession>
<keyword evidence="2" id="KW-1185">Reference proteome</keyword>
<dbReference type="AlphaFoldDB" id="A0A8C0V5A2"/>
<dbReference type="Proteomes" id="UP000694410">
    <property type="component" value="Unplaced"/>
</dbReference>
<evidence type="ECO:0000313" key="2">
    <source>
        <dbReference type="Proteomes" id="UP000694410"/>
    </source>
</evidence>
<organism evidence="1 2">
    <name type="scientific">Cyanistes caeruleus</name>
    <name type="common">Eurasian blue tit</name>
    <name type="synonym">Parus caeruleus</name>
    <dbReference type="NCBI Taxonomy" id="156563"/>
    <lineage>
        <taxon>Eukaryota</taxon>
        <taxon>Metazoa</taxon>
        <taxon>Chordata</taxon>
        <taxon>Craniata</taxon>
        <taxon>Vertebrata</taxon>
        <taxon>Euteleostomi</taxon>
        <taxon>Archelosauria</taxon>
        <taxon>Archosauria</taxon>
        <taxon>Dinosauria</taxon>
        <taxon>Saurischia</taxon>
        <taxon>Theropoda</taxon>
        <taxon>Coelurosauria</taxon>
        <taxon>Aves</taxon>
        <taxon>Neognathae</taxon>
        <taxon>Neoaves</taxon>
        <taxon>Telluraves</taxon>
        <taxon>Australaves</taxon>
        <taxon>Passeriformes</taxon>
        <taxon>Paridae</taxon>
        <taxon>Cyanistes</taxon>
    </lineage>
</organism>
<dbReference type="Ensembl" id="ENSCCET00000025307.1">
    <property type="protein sequence ID" value="ENSCCEP00000016353.1"/>
    <property type="gene ID" value="ENSCCEG00000015321.1"/>
</dbReference>
<reference evidence="1" key="2">
    <citation type="submission" date="2025-09" db="UniProtKB">
        <authorList>
            <consortium name="Ensembl"/>
        </authorList>
    </citation>
    <scope>IDENTIFICATION</scope>
</reference>
<name>A0A8C0V5A2_CYACU</name>
<protein>
    <submittedName>
        <fullName evidence="1">Uncharacterized protein</fullName>
    </submittedName>
</protein>